<dbReference type="Proteomes" id="UP001197847">
    <property type="component" value="Unassembled WGS sequence"/>
</dbReference>
<dbReference type="EMBL" id="JAJFBX010000042">
    <property type="protein sequence ID" value="MCC2748577.1"/>
    <property type="molecule type" value="Genomic_DNA"/>
</dbReference>
<dbReference type="RefSeq" id="WP_173849764.1">
    <property type="nucleotide sequence ID" value="NZ_JAAISB010000058.1"/>
</dbReference>
<organism evidence="1 2">
    <name type="scientific">Agathobacter rectalis</name>
    <dbReference type="NCBI Taxonomy" id="39491"/>
    <lineage>
        <taxon>Bacteria</taxon>
        <taxon>Bacillati</taxon>
        <taxon>Bacillota</taxon>
        <taxon>Clostridia</taxon>
        <taxon>Lachnospirales</taxon>
        <taxon>Lachnospiraceae</taxon>
        <taxon>Agathobacter</taxon>
    </lineage>
</organism>
<evidence type="ECO:0000313" key="1">
    <source>
        <dbReference type="EMBL" id="MCC2748577.1"/>
    </source>
</evidence>
<feature type="non-terminal residue" evidence="1">
    <location>
        <position position="1"/>
    </location>
</feature>
<sequence length="62" mass="7303">KEKLRHSLGRPSRSDFVQFKFVDNEHLPDGEYIALIRGNMDSRNTIEYKKIEDNVLVIRKEG</sequence>
<proteinExistence type="predicted"/>
<accession>A0AAW4WTE3</accession>
<name>A0AAW4WTE3_9FIRM</name>
<protein>
    <submittedName>
        <fullName evidence="1">Uncharacterized protein</fullName>
    </submittedName>
</protein>
<evidence type="ECO:0000313" key="2">
    <source>
        <dbReference type="Proteomes" id="UP001197847"/>
    </source>
</evidence>
<comment type="caution">
    <text evidence="1">The sequence shown here is derived from an EMBL/GenBank/DDBJ whole genome shotgun (WGS) entry which is preliminary data.</text>
</comment>
<reference evidence="1" key="1">
    <citation type="submission" date="2021-10" db="EMBL/GenBank/DDBJ databases">
        <title>Collection of gut derived symbiotic bacterial strains cultured from healthy donors.</title>
        <authorList>
            <person name="Lin H."/>
            <person name="Littmann E."/>
            <person name="Claire K."/>
            <person name="Pamer E."/>
        </authorList>
    </citation>
    <scope>NUCLEOTIDE SEQUENCE</scope>
    <source>
        <strain evidence="1">MSK.22.92</strain>
    </source>
</reference>
<gene>
    <name evidence="1" type="ORF">LK487_16400</name>
</gene>
<dbReference type="AlphaFoldDB" id="A0AAW4WTE3"/>